<dbReference type="PANTHER" id="PTHR48051">
    <property type="match status" value="1"/>
</dbReference>
<proteinExistence type="inferred from homology"/>
<dbReference type="Gene3D" id="3.80.10.10">
    <property type="entry name" value="Ribonuclease Inhibitor"/>
    <property type="match status" value="1"/>
</dbReference>
<reference evidence="4" key="1">
    <citation type="submission" date="2021-02" db="EMBL/GenBank/DDBJ databases">
        <authorList>
            <person name="Nowell W R."/>
        </authorList>
    </citation>
    <scope>NUCLEOTIDE SEQUENCE</scope>
</reference>
<comment type="similarity">
    <text evidence="3">Belongs to the SHOC2 family.</text>
</comment>
<dbReference type="InterPro" id="IPR050216">
    <property type="entry name" value="LRR_domain-containing"/>
</dbReference>
<keyword evidence="1" id="KW-0433">Leucine-rich repeat</keyword>
<evidence type="ECO:0000256" key="1">
    <source>
        <dbReference type="ARBA" id="ARBA00022614"/>
    </source>
</evidence>
<dbReference type="Proteomes" id="UP000681967">
    <property type="component" value="Unassembled WGS sequence"/>
</dbReference>
<protein>
    <submittedName>
        <fullName evidence="4">Uncharacterized protein</fullName>
    </submittedName>
</protein>
<name>A0A8S3ERL0_9BILA</name>
<evidence type="ECO:0000313" key="4">
    <source>
        <dbReference type="EMBL" id="CAF5078968.1"/>
    </source>
</evidence>
<dbReference type="Pfam" id="PF00560">
    <property type="entry name" value="LRR_1"/>
    <property type="match status" value="1"/>
</dbReference>
<keyword evidence="2" id="KW-0677">Repeat</keyword>
<dbReference type="InterPro" id="IPR001611">
    <property type="entry name" value="Leu-rich_rpt"/>
</dbReference>
<evidence type="ECO:0000256" key="2">
    <source>
        <dbReference type="ARBA" id="ARBA00022737"/>
    </source>
</evidence>
<organism evidence="4 5">
    <name type="scientific">Rotaria magnacalcarata</name>
    <dbReference type="NCBI Taxonomy" id="392030"/>
    <lineage>
        <taxon>Eukaryota</taxon>
        <taxon>Metazoa</taxon>
        <taxon>Spiralia</taxon>
        <taxon>Gnathifera</taxon>
        <taxon>Rotifera</taxon>
        <taxon>Eurotatoria</taxon>
        <taxon>Bdelloidea</taxon>
        <taxon>Philodinida</taxon>
        <taxon>Philodinidae</taxon>
        <taxon>Rotaria</taxon>
    </lineage>
</organism>
<dbReference type="FunFam" id="3.80.10.10:FF:000281">
    <property type="entry name" value="Leucine-rich repeat protein soc-2"/>
    <property type="match status" value="1"/>
</dbReference>
<dbReference type="AlphaFoldDB" id="A0A8S3ERL0"/>
<dbReference type="SUPFAM" id="SSF52058">
    <property type="entry name" value="L domain-like"/>
    <property type="match status" value="1"/>
</dbReference>
<feature type="non-terminal residue" evidence="4">
    <location>
        <position position="1"/>
    </location>
</feature>
<dbReference type="EMBL" id="CAJOBH010233078">
    <property type="protein sequence ID" value="CAF5078968.1"/>
    <property type="molecule type" value="Genomic_DNA"/>
</dbReference>
<gene>
    <name evidence="4" type="ORF">BYL167_LOCUS61670</name>
</gene>
<sequence>NSFPLGGPTQFTSVHSINMECNTIDKVPFSIFSLAKYLSKLNMRENSLTSLPLDIGSWTALVELNLATNQLIVIPEDIKNLQNLEVLIMSNNQLKVRIRYCFVLKTMFF</sequence>
<accession>A0A8S3ERL0</accession>
<evidence type="ECO:0000313" key="5">
    <source>
        <dbReference type="Proteomes" id="UP000681967"/>
    </source>
</evidence>
<comment type="caution">
    <text evidence="4">The sequence shown here is derived from an EMBL/GenBank/DDBJ whole genome shotgun (WGS) entry which is preliminary data.</text>
</comment>
<evidence type="ECO:0000256" key="3">
    <source>
        <dbReference type="ARBA" id="ARBA00023786"/>
    </source>
</evidence>
<dbReference type="PANTHER" id="PTHR48051:SF1">
    <property type="entry name" value="RAS SUPPRESSOR PROTEIN 1"/>
    <property type="match status" value="1"/>
</dbReference>
<dbReference type="InterPro" id="IPR032675">
    <property type="entry name" value="LRR_dom_sf"/>
</dbReference>
<dbReference type="GO" id="GO:0005737">
    <property type="term" value="C:cytoplasm"/>
    <property type="evidence" value="ECO:0007669"/>
    <property type="project" value="TreeGrafter"/>
</dbReference>